<feature type="compositionally biased region" description="Low complexity" evidence="1">
    <location>
        <begin position="105"/>
        <end position="124"/>
    </location>
</feature>
<proteinExistence type="predicted"/>
<evidence type="ECO:0000313" key="2">
    <source>
        <dbReference type="EMBL" id="ORX46492.1"/>
    </source>
</evidence>
<feature type="region of interest" description="Disordered" evidence="1">
    <location>
        <begin position="147"/>
        <end position="178"/>
    </location>
</feature>
<evidence type="ECO:0000313" key="3">
    <source>
        <dbReference type="Proteomes" id="UP000242146"/>
    </source>
</evidence>
<comment type="caution">
    <text evidence="2">The sequence shown here is derived from an EMBL/GenBank/DDBJ whole genome shotgun (WGS) entry which is preliminary data.</text>
</comment>
<evidence type="ECO:0000256" key="1">
    <source>
        <dbReference type="SAM" id="MobiDB-lite"/>
    </source>
</evidence>
<reference evidence="2 3" key="1">
    <citation type="submission" date="2016-07" db="EMBL/GenBank/DDBJ databases">
        <title>Pervasive Adenine N6-methylation of Active Genes in Fungi.</title>
        <authorList>
            <consortium name="DOE Joint Genome Institute"/>
            <person name="Mondo S.J."/>
            <person name="Dannebaum R.O."/>
            <person name="Kuo R.C."/>
            <person name="Labutti K."/>
            <person name="Haridas S."/>
            <person name="Kuo A."/>
            <person name="Salamov A."/>
            <person name="Ahrendt S.R."/>
            <person name="Lipzen A."/>
            <person name="Sullivan W."/>
            <person name="Andreopoulos W.B."/>
            <person name="Clum A."/>
            <person name="Lindquist E."/>
            <person name="Daum C."/>
            <person name="Ramamoorthy G.K."/>
            <person name="Gryganskyi A."/>
            <person name="Culley D."/>
            <person name="Magnuson J.K."/>
            <person name="James T.Y."/>
            <person name="O'Malley M.A."/>
            <person name="Stajich J.E."/>
            <person name="Spatafora J.W."/>
            <person name="Visel A."/>
            <person name="Grigoriev I.V."/>
        </authorList>
    </citation>
    <scope>NUCLEOTIDE SEQUENCE [LARGE SCALE GENOMIC DNA]</scope>
    <source>
        <strain evidence="2 3">NRRL 3301</strain>
    </source>
</reference>
<keyword evidence="3" id="KW-1185">Reference proteome</keyword>
<feature type="compositionally biased region" description="Polar residues" evidence="1">
    <location>
        <begin position="87"/>
        <end position="103"/>
    </location>
</feature>
<dbReference type="AlphaFoldDB" id="A0A1X2G7T2"/>
<protein>
    <submittedName>
        <fullName evidence="2">Uncharacterized protein</fullName>
    </submittedName>
</protein>
<feature type="region of interest" description="Disordered" evidence="1">
    <location>
        <begin position="79"/>
        <end position="128"/>
    </location>
</feature>
<dbReference type="EMBL" id="MCGT01000037">
    <property type="protein sequence ID" value="ORX46492.1"/>
    <property type="molecule type" value="Genomic_DNA"/>
</dbReference>
<accession>A0A1X2G7T2</accession>
<organism evidence="2 3">
    <name type="scientific">Hesseltinella vesiculosa</name>
    <dbReference type="NCBI Taxonomy" id="101127"/>
    <lineage>
        <taxon>Eukaryota</taxon>
        <taxon>Fungi</taxon>
        <taxon>Fungi incertae sedis</taxon>
        <taxon>Mucoromycota</taxon>
        <taxon>Mucoromycotina</taxon>
        <taxon>Mucoromycetes</taxon>
        <taxon>Mucorales</taxon>
        <taxon>Cunninghamellaceae</taxon>
        <taxon>Hesseltinella</taxon>
    </lineage>
</organism>
<feature type="region of interest" description="Disordered" evidence="1">
    <location>
        <begin position="1"/>
        <end position="25"/>
    </location>
</feature>
<name>A0A1X2G7T2_9FUNG</name>
<sequence length="178" mass="19614">MSQSQDAIDGGSQYDSMSEDARAESDLPAWATTLESTLLNNLFAQHEAQLVHLQSVYTEQSTQLLNAFTFLEKVYRHQKPTPRYQRKQQASSPVSGSPTTSNRRPPGGNLSSSSSHAGAGPSSSQRVVGREHGPYYHRFKQPHHVHFILNQGDLSPNDPSEEGEKSMTISSESDLDSD</sequence>
<gene>
    <name evidence="2" type="ORF">DM01DRAFT_325902</name>
</gene>
<dbReference type="Proteomes" id="UP000242146">
    <property type="component" value="Unassembled WGS sequence"/>
</dbReference>